<sequence length="1311" mass="140420">MFWRFGGLASASTIDTILEKDNFQLEELLDEGDLVQELKQHNAKLVEYLREPQVLEKLLKYVVAPKLEPVATADDDEDDGEDEKGKGLALPFTRSRSSSRATDPGSQEDNEKKRNRYAFVAAEILSSDNWSMYEALMESKALLGDFWQFLKRPAPLDPLQASYFTKVNESLFDKKTEDMLLFLKSLEGTVADILRHVDCPMIMDLLLKIISLERTEAGQGIWLYTQDVMPTLVSFLGPSHSWSTQTSAADFIKAIITVSANASQNEQTCIGPNELTRQLVSRSCVEQLIKFMLGGGNSLTCGVGIVIEVIRKNNSDYDPEGVDPAAAPSSRDPIYLGSLLRLFAQHVPDFMNLIMNAPAQKERLDSTFGEKIEPLGFDRFKTCELMAELLHCSNMALLNEVGAEDFIAARDAQRHRLRAEGRLLPVSIREEVPSSTEDLTMRVSHLSTVDEGRKLEVMNISADDDGFEEVSHAADEEISHGVLELPDAPAPPTSSLIDKDDEDFVDEPLSSPRLNFRETEGSPTTQQQSLDEADLMVAPLSPKKATAKTEDDATKKDTAVEEATQGAASVQLQPGTSGPQHTQPEPGNDGPHKNEQPNIPVPVPAVPECELPKAGQDSAQPVEDKPPPSEELSPHPEDTPAPLFSGQTAAAASQEAPERPAESDSMPSGVPLGAAQGTEVSPQAPGPDLGPAQSEASGAQAVGETGDASIIIAHIGETTPPAGDAPIDPKPVVGDYLKMQFVEHRVVPTILSFFFKYPWNNFLHNVVYDIVQQVFNGPMDRGYNPMLAVSLFEKADITNQIINGQLASEKSQAEKKTRQGYMGHLTLIAEEVVKFTERHPPEILSDLVLEKVMAQDWSNYVDGALAETRERDNAILGGVRPEVAMSNRANASGLMGVGLSGLSSIGLGGGGGSSALADAGLNGGSDLAEGSASSGVGPFGLSSGTLMSGFGSSSDEDEDDEQESEEDVNNEFRAYTDPLNANSSNAANPPSIPPPPPPPPPLNIPPSRARLQLAARLAMNKRNAAAAAANGGGGQEGSDATPEDATGSGIFGLPSTTANERLRNNPNPFADYEDEDEEEGSGSDDDVGNVGGGGNEDMTVNLGGWNRGSWWRGVVRSARRKKSDDARQETERFGDGRDDDSDDSDGAGLRKEEEDDIDDEEFGDFAMPEVAAAPGSEGRGGGFVSGIDPAREKILVKPLAVHPPASALKSSVSPFSSLWPFSSPGFGGSKERKEEAGETGMGGETGAGSAAVITEEPVELTSEEEAMISEDGKKINRAVEAKRRTSIEDPDEDEPGVGGDEILVHKAAGVH</sequence>
<feature type="compositionally biased region" description="Pro residues" evidence="3">
    <location>
        <begin position="990"/>
        <end position="1004"/>
    </location>
</feature>
<feature type="region of interest" description="Disordered" evidence="3">
    <location>
        <begin position="1222"/>
        <end position="1251"/>
    </location>
</feature>
<comment type="similarity">
    <text evidence="1">Belongs to the SAPS family.</text>
</comment>
<feature type="compositionally biased region" description="Acidic residues" evidence="3">
    <location>
        <begin position="1071"/>
        <end position="1087"/>
    </location>
</feature>
<feature type="region of interest" description="Disordered" evidence="3">
    <location>
        <begin position="1281"/>
        <end position="1311"/>
    </location>
</feature>
<dbReference type="GO" id="GO:0005634">
    <property type="term" value="C:nucleus"/>
    <property type="evidence" value="ECO:0007669"/>
    <property type="project" value="TreeGrafter"/>
</dbReference>
<dbReference type="Proteomes" id="UP000078237">
    <property type="component" value="Unassembled WGS sequence"/>
</dbReference>
<feature type="region of interest" description="Disordered" evidence="3">
    <location>
        <begin position="484"/>
        <end position="702"/>
    </location>
</feature>
<comment type="caution">
    <text evidence="4">The sequence shown here is derived from an EMBL/GenBank/DDBJ whole genome shotgun (WGS) entry which is preliminary data.</text>
</comment>
<feature type="compositionally biased region" description="Polar residues" evidence="3">
    <location>
        <begin position="521"/>
        <end position="530"/>
    </location>
</feature>
<gene>
    <name evidence="4" type="ORF">MMYC01_210070</name>
</gene>
<accession>A0A175VQ89</accession>
<feature type="compositionally biased region" description="Polar residues" evidence="3">
    <location>
        <begin position="94"/>
        <end position="107"/>
    </location>
</feature>
<feature type="compositionally biased region" description="Polar residues" evidence="3">
    <location>
        <begin position="566"/>
        <end position="585"/>
    </location>
</feature>
<feature type="compositionally biased region" description="Acidic residues" evidence="3">
    <location>
        <begin position="1153"/>
        <end position="1163"/>
    </location>
</feature>
<name>A0A175VQ89_9PEZI</name>
<keyword evidence="2" id="KW-0131">Cell cycle</keyword>
<dbReference type="GO" id="GO:0019888">
    <property type="term" value="F:protein phosphatase regulator activity"/>
    <property type="evidence" value="ECO:0007669"/>
    <property type="project" value="TreeGrafter"/>
</dbReference>
<evidence type="ECO:0000256" key="1">
    <source>
        <dbReference type="ARBA" id="ARBA00006180"/>
    </source>
</evidence>
<feature type="region of interest" description="Disordered" evidence="3">
    <location>
        <begin position="1026"/>
        <end position="1186"/>
    </location>
</feature>
<feature type="compositionally biased region" description="Basic and acidic residues" evidence="3">
    <location>
        <begin position="1122"/>
        <end position="1136"/>
    </location>
</feature>
<feature type="region of interest" description="Disordered" evidence="3">
    <location>
        <begin position="928"/>
        <end position="1006"/>
    </location>
</feature>
<proteinExistence type="inferred from homology"/>
<feature type="compositionally biased region" description="Acidic residues" evidence="3">
    <location>
        <begin position="73"/>
        <end position="82"/>
    </location>
</feature>
<dbReference type="VEuPathDB" id="FungiDB:MMYC01_210070"/>
<dbReference type="STRING" id="100816.A0A175VQ89"/>
<dbReference type="PANTHER" id="PTHR12634">
    <property type="entry name" value="SIT4 YEAST -ASSOCIATING PROTEIN-RELATED"/>
    <property type="match status" value="1"/>
</dbReference>
<evidence type="ECO:0000256" key="2">
    <source>
        <dbReference type="ARBA" id="ARBA00023306"/>
    </source>
</evidence>
<dbReference type="GO" id="GO:0005829">
    <property type="term" value="C:cytosol"/>
    <property type="evidence" value="ECO:0007669"/>
    <property type="project" value="TreeGrafter"/>
</dbReference>
<evidence type="ECO:0000256" key="3">
    <source>
        <dbReference type="SAM" id="MobiDB-lite"/>
    </source>
</evidence>
<organism evidence="4 5">
    <name type="scientific">Madurella mycetomatis</name>
    <dbReference type="NCBI Taxonomy" id="100816"/>
    <lineage>
        <taxon>Eukaryota</taxon>
        <taxon>Fungi</taxon>
        <taxon>Dikarya</taxon>
        <taxon>Ascomycota</taxon>
        <taxon>Pezizomycotina</taxon>
        <taxon>Sordariomycetes</taxon>
        <taxon>Sordariomycetidae</taxon>
        <taxon>Sordariales</taxon>
        <taxon>Sordariales incertae sedis</taxon>
        <taxon>Madurella</taxon>
    </lineage>
</organism>
<keyword evidence="5" id="KW-1185">Reference proteome</keyword>
<dbReference type="AlphaFoldDB" id="A0A175VQ89"/>
<evidence type="ECO:0000313" key="4">
    <source>
        <dbReference type="EMBL" id="KXX73553.1"/>
    </source>
</evidence>
<dbReference type="GO" id="GO:0019903">
    <property type="term" value="F:protein phosphatase binding"/>
    <property type="evidence" value="ECO:0007669"/>
    <property type="project" value="InterPro"/>
</dbReference>
<feature type="compositionally biased region" description="Basic and acidic residues" evidence="3">
    <location>
        <begin position="622"/>
        <end position="638"/>
    </location>
</feature>
<feature type="compositionally biased region" description="Low complexity" evidence="3">
    <location>
        <begin position="978"/>
        <end position="989"/>
    </location>
</feature>
<dbReference type="EMBL" id="LCTW02000454">
    <property type="protein sequence ID" value="KXX73553.1"/>
    <property type="molecule type" value="Genomic_DNA"/>
</dbReference>
<protein>
    <submittedName>
        <fullName evidence="4">Extragenic suppressor of kinetochore protein 1</fullName>
    </submittedName>
</protein>
<feature type="compositionally biased region" description="Basic and acidic residues" evidence="3">
    <location>
        <begin position="547"/>
        <end position="559"/>
    </location>
</feature>
<feature type="region of interest" description="Disordered" evidence="3">
    <location>
        <begin position="72"/>
        <end position="112"/>
    </location>
</feature>
<dbReference type="OrthoDB" id="295029at2759"/>
<feature type="compositionally biased region" description="Acidic residues" evidence="3">
    <location>
        <begin position="954"/>
        <end position="969"/>
    </location>
</feature>
<evidence type="ECO:0000313" key="5">
    <source>
        <dbReference type="Proteomes" id="UP000078237"/>
    </source>
</evidence>
<dbReference type="PANTHER" id="PTHR12634:SF8">
    <property type="entry name" value="FIERY MOUNTAIN, ISOFORM D"/>
    <property type="match status" value="1"/>
</dbReference>
<dbReference type="Pfam" id="PF04499">
    <property type="entry name" value="SAPS"/>
    <property type="match status" value="1"/>
</dbReference>
<dbReference type="InterPro" id="IPR007587">
    <property type="entry name" value="SAPS"/>
</dbReference>
<reference evidence="4 5" key="1">
    <citation type="journal article" date="2016" name="Genome Announc.">
        <title>Genome Sequence of Madurella mycetomatis mm55, Isolated from a Human Mycetoma Case in Sudan.</title>
        <authorList>
            <person name="Smit S."/>
            <person name="Derks M.F."/>
            <person name="Bervoets S."/>
            <person name="Fahal A."/>
            <person name="van Leeuwen W."/>
            <person name="van Belkum A."/>
            <person name="van de Sande W.W."/>
        </authorList>
    </citation>
    <scope>NUCLEOTIDE SEQUENCE [LARGE SCALE GENOMIC DNA]</scope>
    <source>
        <strain evidence="5">mm55</strain>
    </source>
</reference>
<feature type="compositionally biased region" description="Polar residues" evidence="3">
    <location>
        <begin position="1054"/>
        <end position="1067"/>
    </location>
</feature>